<dbReference type="STRING" id="2010991.A0A3M2SGC9"/>
<protein>
    <recommendedName>
        <fullName evidence="7">G-protein coupled receptors family 1 profile domain-containing protein</fullName>
    </recommendedName>
</protein>
<dbReference type="GO" id="GO:0004930">
    <property type="term" value="F:G protein-coupled receptor activity"/>
    <property type="evidence" value="ECO:0007669"/>
    <property type="project" value="InterPro"/>
</dbReference>
<feature type="transmembrane region" description="Helical" evidence="6">
    <location>
        <begin position="155"/>
        <end position="177"/>
    </location>
</feature>
<evidence type="ECO:0000256" key="4">
    <source>
        <dbReference type="ARBA" id="ARBA00023136"/>
    </source>
</evidence>
<keyword evidence="2 6" id="KW-0812">Transmembrane</keyword>
<dbReference type="Pfam" id="PF00001">
    <property type="entry name" value="7tm_1"/>
    <property type="match status" value="1"/>
</dbReference>
<accession>A0A3M2SGC9</accession>
<dbReference type="OrthoDB" id="100006at2759"/>
<reference evidence="8 9" key="1">
    <citation type="submission" date="2017-06" db="EMBL/GenBank/DDBJ databases">
        <title>Comparative genomic analysis of Ambrosia Fusariam Clade fungi.</title>
        <authorList>
            <person name="Stajich J.E."/>
            <person name="Carrillo J."/>
            <person name="Kijimoto T."/>
            <person name="Eskalen A."/>
            <person name="O'Donnell K."/>
            <person name="Kasson M."/>
        </authorList>
    </citation>
    <scope>NUCLEOTIDE SEQUENCE [LARGE SCALE GENOMIC DNA]</scope>
    <source>
        <strain evidence="8">UCR3666</strain>
    </source>
</reference>
<feature type="region of interest" description="Disordered" evidence="5">
    <location>
        <begin position="461"/>
        <end position="499"/>
    </location>
</feature>
<gene>
    <name evidence="8" type="ORF">CDV36_003755</name>
</gene>
<evidence type="ECO:0000256" key="3">
    <source>
        <dbReference type="ARBA" id="ARBA00022989"/>
    </source>
</evidence>
<feature type="transmembrane region" description="Helical" evidence="6">
    <location>
        <begin position="113"/>
        <end position="135"/>
    </location>
</feature>
<name>A0A3M2SGC9_9HYPO</name>
<dbReference type="InterPro" id="IPR017452">
    <property type="entry name" value="GPCR_Rhodpsn_7TM"/>
</dbReference>
<keyword evidence="9" id="KW-1185">Reference proteome</keyword>
<dbReference type="Proteomes" id="UP000277212">
    <property type="component" value="Unassembled WGS sequence"/>
</dbReference>
<evidence type="ECO:0000256" key="5">
    <source>
        <dbReference type="SAM" id="MobiDB-lite"/>
    </source>
</evidence>
<evidence type="ECO:0000313" key="8">
    <source>
        <dbReference type="EMBL" id="RMJ16616.1"/>
    </source>
</evidence>
<dbReference type="SUPFAM" id="SSF81321">
    <property type="entry name" value="Family A G protein-coupled receptor-like"/>
    <property type="match status" value="1"/>
</dbReference>
<dbReference type="CDD" id="cd00637">
    <property type="entry name" value="7tm_classA_rhodopsin-like"/>
    <property type="match status" value="1"/>
</dbReference>
<evidence type="ECO:0000256" key="1">
    <source>
        <dbReference type="ARBA" id="ARBA00004141"/>
    </source>
</evidence>
<feature type="transmembrane region" description="Helical" evidence="6">
    <location>
        <begin position="257"/>
        <end position="281"/>
    </location>
</feature>
<evidence type="ECO:0000313" key="9">
    <source>
        <dbReference type="Proteomes" id="UP000277212"/>
    </source>
</evidence>
<comment type="caution">
    <text evidence="8">The sequence shown here is derived from an EMBL/GenBank/DDBJ whole genome shotgun (WGS) entry which is preliminary data.</text>
</comment>
<dbReference type="GO" id="GO:0005886">
    <property type="term" value="C:plasma membrane"/>
    <property type="evidence" value="ECO:0007669"/>
    <property type="project" value="TreeGrafter"/>
</dbReference>
<dbReference type="AlphaFoldDB" id="A0A3M2SGC9"/>
<feature type="domain" description="G-protein coupled receptors family 1 profile" evidence="7">
    <location>
        <begin position="115"/>
        <end position="357"/>
    </location>
</feature>
<dbReference type="PANTHER" id="PTHR23112:SF37">
    <property type="entry name" value="G PROTEIN-COUPLED RECEPTOR GPR1"/>
    <property type="match status" value="1"/>
</dbReference>
<dbReference type="PANTHER" id="PTHR23112">
    <property type="entry name" value="G PROTEIN-COUPLED RECEPTOR 157-RELATED"/>
    <property type="match status" value="1"/>
</dbReference>
<feature type="transmembrane region" description="Helical" evidence="6">
    <location>
        <begin position="24"/>
        <end position="47"/>
    </location>
</feature>
<keyword evidence="4 6" id="KW-0472">Membrane</keyword>
<dbReference type="PROSITE" id="PS50262">
    <property type="entry name" value="G_PROTEIN_RECEP_F1_2"/>
    <property type="match status" value="1"/>
</dbReference>
<feature type="compositionally biased region" description="Low complexity" evidence="5">
    <location>
        <begin position="472"/>
        <end position="482"/>
    </location>
</feature>
<dbReference type="InterPro" id="IPR000276">
    <property type="entry name" value="GPCR_Rhodpsn"/>
</dbReference>
<feature type="transmembrane region" description="Helical" evidence="6">
    <location>
        <begin position="189"/>
        <end position="210"/>
    </location>
</feature>
<evidence type="ECO:0000256" key="6">
    <source>
        <dbReference type="SAM" id="Phobius"/>
    </source>
</evidence>
<dbReference type="GO" id="GO:0007189">
    <property type="term" value="P:adenylate cyclase-activating G protein-coupled receptor signaling pathway"/>
    <property type="evidence" value="ECO:0007669"/>
    <property type="project" value="TreeGrafter"/>
</dbReference>
<dbReference type="EMBL" id="NKUJ01000045">
    <property type="protein sequence ID" value="RMJ16616.1"/>
    <property type="molecule type" value="Genomic_DNA"/>
</dbReference>
<feature type="compositionally biased region" description="Basic and acidic residues" evidence="5">
    <location>
        <begin position="483"/>
        <end position="492"/>
    </location>
</feature>
<dbReference type="Gene3D" id="1.20.1070.10">
    <property type="entry name" value="Rhodopsin 7-helix transmembrane proteins"/>
    <property type="match status" value="1"/>
</dbReference>
<comment type="subcellular location">
    <subcellularLocation>
        <location evidence="1">Membrane</location>
        <topology evidence="1">Multi-pass membrane protein</topology>
    </subcellularLocation>
</comment>
<organism evidence="8 9">
    <name type="scientific">Fusarium kuroshium</name>
    <dbReference type="NCBI Taxonomy" id="2010991"/>
    <lineage>
        <taxon>Eukaryota</taxon>
        <taxon>Fungi</taxon>
        <taxon>Dikarya</taxon>
        <taxon>Ascomycota</taxon>
        <taxon>Pezizomycotina</taxon>
        <taxon>Sordariomycetes</taxon>
        <taxon>Hypocreomycetidae</taxon>
        <taxon>Hypocreales</taxon>
        <taxon>Nectriaceae</taxon>
        <taxon>Fusarium</taxon>
        <taxon>Fusarium solani species complex</taxon>
    </lineage>
</organism>
<proteinExistence type="predicted"/>
<evidence type="ECO:0000259" key="7">
    <source>
        <dbReference type="PROSITE" id="PS50262"/>
    </source>
</evidence>
<evidence type="ECO:0000256" key="2">
    <source>
        <dbReference type="ARBA" id="ARBA00022692"/>
    </source>
</evidence>
<sequence>MAWGDLPVESRTLAPLGSDLRNGLTAITVLAFISFFASSGLFFYLLYKLATWHFFIRNQPAGHIQQQTGTIQRALDFTLGIDGIFTDNNANNGENQGTGKADDERPRKRPNQFLILIINLLLADMHQGVAFFLNVEWLRRDAVVVGTATCYTQGLFVSLGDLASSMFITAIAVHTYLAVVSRRRTPQLALYIAIGAIWVFVYVISFAPIAGTSNGAEYGGFFVRAGSWVRITVPHTNRDTDLNKCWMNRRYENLRLLTHYLFIFLALGTTSILYTIIFLNIRRQARSGSSNDDEDNAQLQLSRNPAFLIYPVIYVLCTLPLAAGRIATMAGANVPNGYFCFAGAMIASNGSFDCLLFGTTRNVIIFASKYEVDSKDIGLGTFAFLKTPMNRRFGNTISIQGGHQHGEENVNTGGWWTWSRRSSGLEPRTRKGLARTISQESLRGPAIQMDMVTSVVVEVDDGAERDPRYPDPSLSSNPSLNSTEKDFTKVIERTSYTKS</sequence>
<keyword evidence="3 6" id="KW-1133">Transmembrane helix</keyword>